<dbReference type="InterPro" id="IPR014780">
    <property type="entry name" value="tRNA_psdUridine_synth_TruB"/>
</dbReference>
<gene>
    <name evidence="5 7" type="primary">truB</name>
    <name evidence="7" type="ORF">NCTC10168_00729</name>
</gene>
<evidence type="ECO:0000256" key="1">
    <source>
        <dbReference type="ARBA" id="ARBA00000385"/>
    </source>
</evidence>
<dbReference type="RefSeq" id="WP_129647189.1">
    <property type="nucleotide sequence ID" value="NZ_LR215037.1"/>
</dbReference>
<dbReference type="AlphaFoldDB" id="A0A449B5B4"/>
<dbReference type="InterPro" id="IPR002501">
    <property type="entry name" value="PsdUridine_synth_N"/>
</dbReference>
<keyword evidence="8" id="KW-1185">Reference proteome</keyword>
<feature type="active site" description="Nucleophile" evidence="5">
    <location>
        <position position="36"/>
    </location>
</feature>
<dbReference type="Proteomes" id="UP000290243">
    <property type="component" value="Chromosome"/>
</dbReference>
<dbReference type="GO" id="GO:1990481">
    <property type="term" value="P:mRNA pseudouridine synthesis"/>
    <property type="evidence" value="ECO:0007669"/>
    <property type="project" value="TreeGrafter"/>
</dbReference>
<reference evidence="7 8" key="1">
    <citation type="submission" date="2019-01" db="EMBL/GenBank/DDBJ databases">
        <authorList>
            <consortium name="Pathogen Informatics"/>
        </authorList>
    </citation>
    <scope>NUCLEOTIDE SEQUENCE [LARGE SCALE GENOMIC DNA]</scope>
    <source>
        <strain evidence="7 8">NCTC10168</strain>
    </source>
</reference>
<dbReference type="OrthoDB" id="9802309at2"/>
<dbReference type="SUPFAM" id="SSF55120">
    <property type="entry name" value="Pseudouridine synthase"/>
    <property type="match status" value="1"/>
</dbReference>
<comment type="catalytic activity">
    <reaction evidence="1 5">
        <text>uridine(55) in tRNA = pseudouridine(55) in tRNA</text>
        <dbReference type="Rhea" id="RHEA:42532"/>
        <dbReference type="Rhea" id="RHEA-COMP:10101"/>
        <dbReference type="Rhea" id="RHEA-COMP:10102"/>
        <dbReference type="ChEBI" id="CHEBI:65314"/>
        <dbReference type="ChEBI" id="CHEBI:65315"/>
        <dbReference type="EC" id="5.4.99.25"/>
    </reaction>
</comment>
<comment type="similarity">
    <text evidence="2 5">Belongs to the pseudouridine synthase TruB family. Type 1 subfamily.</text>
</comment>
<dbReference type="HAMAP" id="MF_01080">
    <property type="entry name" value="TruB_bact"/>
    <property type="match status" value="1"/>
</dbReference>
<evidence type="ECO:0000256" key="3">
    <source>
        <dbReference type="ARBA" id="ARBA00022694"/>
    </source>
</evidence>
<organism evidence="7 8">
    <name type="scientific">Mycoplasmopsis maculosa</name>
    <dbReference type="NCBI Taxonomy" id="114885"/>
    <lineage>
        <taxon>Bacteria</taxon>
        <taxon>Bacillati</taxon>
        <taxon>Mycoplasmatota</taxon>
        <taxon>Mycoplasmoidales</taxon>
        <taxon>Metamycoplasmataceae</taxon>
        <taxon>Mycoplasmopsis</taxon>
    </lineage>
</organism>
<dbReference type="PANTHER" id="PTHR13767">
    <property type="entry name" value="TRNA-PSEUDOURIDINE SYNTHASE"/>
    <property type="match status" value="1"/>
</dbReference>
<evidence type="ECO:0000256" key="4">
    <source>
        <dbReference type="ARBA" id="ARBA00023235"/>
    </source>
</evidence>
<keyword evidence="3 5" id="KW-0819">tRNA processing</keyword>
<evidence type="ECO:0000256" key="2">
    <source>
        <dbReference type="ARBA" id="ARBA00005642"/>
    </source>
</evidence>
<dbReference type="InterPro" id="IPR020103">
    <property type="entry name" value="PsdUridine_synth_cat_dom_sf"/>
</dbReference>
<dbReference type="EC" id="5.4.99.25" evidence="5"/>
<name>A0A449B5B4_9BACT</name>
<comment type="function">
    <text evidence="5">Responsible for synthesis of pseudouridine from uracil-55 in the psi GC loop of transfer RNAs.</text>
</comment>
<dbReference type="KEGG" id="mmau:NCTC10168_00729"/>
<dbReference type="Pfam" id="PF01509">
    <property type="entry name" value="TruB_N"/>
    <property type="match status" value="1"/>
</dbReference>
<dbReference type="GO" id="GO:0160148">
    <property type="term" value="F:tRNA pseudouridine(55) synthase activity"/>
    <property type="evidence" value="ECO:0007669"/>
    <property type="project" value="UniProtKB-EC"/>
</dbReference>
<dbReference type="EMBL" id="LR215037">
    <property type="protein sequence ID" value="VEU75790.1"/>
    <property type="molecule type" value="Genomic_DNA"/>
</dbReference>
<evidence type="ECO:0000313" key="7">
    <source>
        <dbReference type="EMBL" id="VEU75790.1"/>
    </source>
</evidence>
<protein>
    <recommendedName>
        <fullName evidence="5">tRNA pseudouridine synthase B</fullName>
        <ecNumber evidence="5">5.4.99.25</ecNumber>
    </recommendedName>
    <alternativeName>
        <fullName evidence="5">tRNA pseudouridine(55) synthase</fullName>
        <shortName evidence="5">Psi55 synthase</shortName>
    </alternativeName>
    <alternativeName>
        <fullName evidence="5">tRNA pseudouridylate synthase</fullName>
    </alternativeName>
    <alternativeName>
        <fullName evidence="5">tRNA-uridine isomerase</fullName>
    </alternativeName>
</protein>
<feature type="domain" description="Pseudouridine synthase II N-terminal" evidence="6">
    <location>
        <begin position="24"/>
        <end position="170"/>
    </location>
</feature>
<sequence length="288" mass="33275">MFYLINKPLNESSFKTINNFSKKNNIKKIGHTGTLDPLATGLLLVATDSDTKLIQYISEEDKTYVAGIKFGSSTETYDTEGAVTNFSSNKVEEKDLEKIVNWFLTQEDQFPPIYSAKKINGKKAYEIARKGKEIELKKQKIKVKKAKLINFDFENQILFIELTVSKGTYIRSLAHDLGIFLKTFAHLNFLDRTAIGRLNKRFLKDNNFVKIDITPFINLEIFEPNYNDFKLLKNGVTLRVHNLKDGKYALRNFDEIWGVINVVNNNFNIEKIFGEKITKLEVLWKKKI</sequence>
<dbReference type="PANTHER" id="PTHR13767:SF2">
    <property type="entry name" value="PSEUDOURIDYLATE SYNTHASE TRUB1"/>
    <property type="match status" value="1"/>
</dbReference>
<dbReference type="NCBIfam" id="TIGR00431">
    <property type="entry name" value="TruB"/>
    <property type="match status" value="1"/>
</dbReference>
<evidence type="ECO:0000259" key="6">
    <source>
        <dbReference type="Pfam" id="PF01509"/>
    </source>
</evidence>
<dbReference type="Gene3D" id="3.30.2350.10">
    <property type="entry name" value="Pseudouridine synthase"/>
    <property type="match status" value="1"/>
</dbReference>
<dbReference type="GO" id="GO:0031119">
    <property type="term" value="P:tRNA pseudouridine synthesis"/>
    <property type="evidence" value="ECO:0007669"/>
    <property type="project" value="UniProtKB-UniRule"/>
</dbReference>
<accession>A0A449B5B4</accession>
<keyword evidence="4 5" id="KW-0413">Isomerase</keyword>
<dbReference type="GO" id="GO:0003723">
    <property type="term" value="F:RNA binding"/>
    <property type="evidence" value="ECO:0007669"/>
    <property type="project" value="InterPro"/>
</dbReference>
<proteinExistence type="inferred from homology"/>
<evidence type="ECO:0000313" key="8">
    <source>
        <dbReference type="Proteomes" id="UP000290243"/>
    </source>
</evidence>
<evidence type="ECO:0000256" key="5">
    <source>
        <dbReference type="HAMAP-Rule" id="MF_01080"/>
    </source>
</evidence>